<reference evidence="1 2" key="1">
    <citation type="submission" date="2018-09" db="EMBL/GenBank/DDBJ databases">
        <title>Isolation, diversity and antifungal activity of actinobacteria from wheat.</title>
        <authorList>
            <person name="Han C."/>
        </authorList>
    </citation>
    <scope>NUCLEOTIDE SEQUENCE [LARGE SCALE GENOMIC DNA]</scope>
    <source>
        <strain evidence="1 2">NEAU-YY265</strain>
    </source>
</reference>
<gene>
    <name evidence="1" type="ORF">DY240_15695</name>
</gene>
<evidence type="ECO:0000313" key="1">
    <source>
        <dbReference type="EMBL" id="RIQ21264.1"/>
    </source>
</evidence>
<organism evidence="1 2">
    <name type="scientific">Jiangella rhizosphaerae</name>
    <dbReference type="NCBI Taxonomy" id="2293569"/>
    <lineage>
        <taxon>Bacteria</taxon>
        <taxon>Bacillati</taxon>
        <taxon>Actinomycetota</taxon>
        <taxon>Actinomycetes</taxon>
        <taxon>Jiangellales</taxon>
        <taxon>Jiangellaceae</taxon>
        <taxon>Jiangella</taxon>
    </lineage>
</organism>
<evidence type="ECO:0000313" key="2">
    <source>
        <dbReference type="Proteomes" id="UP000284057"/>
    </source>
</evidence>
<accession>A0A418KP99</accession>
<dbReference type="Proteomes" id="UP000284057">
    <property type="component" value="Unassembled WGS sequence"/>
</dbReference>
<name>A0A418KP99_9ACTN</name>
<dbReference type="AlphaFoldDB" id="A0A418KP99"/>
<keyword evidence="2" id="KW-1185">Reference proteome</keyword>
<proteinExistence type="predicted"/>
<dbReference type="EMBL" id="QUAL01000152">
    <property type="protein sequence ID" value="RIQ21264.1"/>
    <property type="molecule type" value="Genomic_DNA"/>
</dbReference>
<dbReference type="RefSeq" id="WP_119660791.1">
    <property type="nucleotide sequence ID" value="NZ_QUAL01000152.1"/>
</dbReference>
<protein>
    <submittedName>
        <fullName evidence="1">Uncharacterized protein</fullName>
    </submittedName>
</protein>
<comment type="caution">
    <text evidence="1">The sequence shown here is derived from an EMBL/GenBank/DDBJ whole genome shotgun (WGS) entry which is preliminary data.</text>
</comment>
<sequence>MVRRRQEASSMPPELSTPAYIDPDSGWRWMSPEAWAYGRAAWEAGDPAWDGGFSAPDEPYSAADL</sequence>